<dbReference type="GO" id="GO:0008270">
    <property type="term" value="F:zinc ion binding"/>
    <property type="evidence" value="ECO:0007669"/>
    <property type="project" value="UniProtKB-KW"/>
</dbReference>
<evidence type="ECO:0000256" key="6">
    <source>
        <dbReference type="ARBA" id="ARBA00022833"/>
    </source>
</evidence>
<proteinExistence type="inferred from homology"/>
<keyword evidence="7 10" id="KW-0805">Transcription regulation</keyword>
<keyword evidence="13" id="KW-1185">Reference proteome</keyword>
<dbReference type="Proteomes" id="UP000054248">
    <property type="component" value="Unassembled WGS sequence"/>
</dbReference>
<sequence length="99" mass="10861">MGKRKSSKKPQGPKRRAVLDTTFTCLYCHHENAITCKLDKKESVGHLNCKICGQSFQCAIHHLSEPIDVYSEWIDAAEEAQATQGGSARRGAGALSDDE</sequence>
<evidence type="ECO:0000256" key="8">
    <source>
        <dbReference type="ARBA" id="ARBA00023163"/>
    </source>
</evidence>
<dbReference type="STRING" id="1051891.A0A0C3Q8R5"/>
<dbReference type="PANTHER" id="PTHR20934">
    <property type="entry name" value="TRANSCRIPTION ELONGATION FACTOR 1 HOMOLOG"/>
    <property type="match status" value="1"/>
</dbReference>
<dbReference type="Pfam" id="PF05129">
    <property type="entry name" value="Zn_ribbon_Elf1"/>
    <property type="match status" value="1"/>
</dbReference>
<dbReference type="GO" id="GO:0008023">
    <property type="term" value="C:transcription elongation factor complex"/>
    <property type="evidence" value="ECO:0007669"/>
    <property type="project" value="TreeGrafter"/>
</dbReference>
<name>A0A0C3Q8R5_9AGAM</name>
<gene>
    <name evidence="12" type="ORF">M407DRAFT_202820</name>
</gene>
<comment type="function">
    <text evidence="1 10">Transcription elongation factor implicated in the maintenance of proper chromatin structure in actively transcribed regions.</text>
</comment>
<keyword evidence="4 10" id="KW-0479">Metal-binding</keyword>
<dbReference type="GO" id="GO:0006368">
    <property type="term" value="P:transcription elongation by RNA polymerase II"/>
    <property type="evidence" value="ECO:0007669"/>
    <property type="project" value="TreeGrafter"/>
</dbReference>
<evidence type="ECO:0000256" key="5">
    <source>
        <dbReference type="ARBA" id="ARBA00022771"/>
    </source>
</evidence>
<accession>A0A0C3Q8R5</accession>
<evidence type="ECO:0000313" key="13">
    <source>
        <dbReference type="Proteomes" id="UP000054248"/>
    </source>
</evidence>
<reference evidence="12 13" key="1">
    <citation type="submission" date="2014-04" db="EMBL/GenBank/DDBJ databases">
        <authorList>
            <consortium name="DOE Joint Genome Institute"/>
            <person name="Kuo A."/>
            <person name="Girlanda M."/>
            <person name="Perotto S."/>
            <person name="Kohler A."/>
            <person name="Nagy L.G."/>
            <person name="Floudas D."/>
            <person name="Copeland A."/>
            <person name="Barry K.W."/>
            <person name="Cichocki N."/>
            <person name="Veneault-Fourrey C."/>
            <person name="LaButti K."/>
            <person name="Lindquist E.A."/>
            <person name="Lipzen A."/>
            <person name="Lundell T."/>
            <person name="Morin E."/>
            <person name="Murat C."/>
            <person name="Sun H."/>
            <person name="Tunlid A."/>
            <person name="Henrissat B."/>
            <person name="Grigoriev I.V."/>
            <person name="Hibbett D.S."/>
            <person name="Martin F."/>
            <person name="Nordberg H.P."/>
            <person name="Cantor M.N."/>
            <person name="Hua S.X."/>
        </authorList>
    </citation>
    <scope>NUCLEOTIDE SEQUENCE [LARGE SCALE GENOMIC DNA]</scope>
    <source>
        <strain evidence="12 13">MUT 4182</strain>
    </source>
</reference>
<dbReference type="PANTHER" id="PTHR20934:SF0">
    <property type="entry name" value="TRANSCRIPTION ELONGATION FACTOR 1 HOMOLOG"/>
    <property type="match status" value="1"/>
</dbReference>
<dbReference type="GO" id="GO:0000993">
    <property type="term" value="F:RNA polymerase II complex binding"/>
    <property type="evidence" value="ECO:0007669"/>
    <property type="project" value="TreeGrafter"/>
</dbReference>
<evidence type="ECO:0000256" key="10">
    <source>
        <dbReference type="RuleBase" id="RU364033"/>
    </source>
</evidence>
<evidence type="ECO:0000256" key="4">
    <source>
        <dbReference type="ARBA" id="ARBA00022723"/>
    </source>
</evidence>
<dbReference type="HOGENOM" id="CLU_105983_2_2_1"/>
<dbReference type="InterPro" id="IPR007808">
    <property type="entry name" value="Elf1"/>
</dbReference>
<dbReference type="SUPFAM" id="SSF57783">
    <property type="entry name" value="Zinc beta-ribbon"/>
    <property type="match status" value="1"/>
</dbReference>
<keyword evidence="6 10" id="KW-0862">Zinc</keyword>
<evidence type="ECO:0000256" key="3">
    <source>
        <dbReference type="ARBA" id="ARBA00009730"/>
    </source>
</evidence>
<organism evidence="12 13">
    <name type="scientific">Tulasnella calospora MUT 4182</name>
    <dbReference type="NCBI Taxonomy" id="1051891"/>
    <lineage>
        <taxon>Eukaryota</taxon>
        <taxon>Fungi</taxon>
        <taxon>Dikarya</taxon>
        <taxon>Basidiomycota</taxon>
        <taxon>Agaricomycotina</taxon>
        <taxon>Agaricomycetes</taxon>
        <taxon>Cantharellales</taxon>
        <taxon>Tulasnellaceae</taxon>
        <taxon>Tulasnella</taxon>
    </lineage>
</organism>
<evidence type="ECO:0000256" key="7">
    <source>
        <dbReference type="ARBA" id="ARBA00023015"/>
    </source>
</evidence>
<protein>
    <recommendedName>
        <fullName evidence="10">Transcription elongation factor 1 homolog</fullName>
    </recommendedName>
</protein>
<evidence type="ECO:0000313" key="12">
    <source>
        <dbReference type="EMBL" id="KIO26255.1"/>
    </source>
</evidence>
<evidence type="ECO:0000256" key="2">
    <source>
        <dbReference type="ARBA" id="ARBA00004123"/>
    </source>
</evidence>
<evidence type="ECO:0000256" key="11">
    <source>
        <dbReference type="SAM" id="MobiDB-lite"/>
    </source>
</evidence>
<dbReference type="AlphaFoldDB" id="A0A0C3Q8R5"/>
<evidence type="ECO:0000256" key="9">
    <source>
        <dbReference type="ARBA" id="ARBA00023242"/>
    </source>
</evidence>
<comment type="subcellular location">
    <subcellularLocation>
        <location evidence="2 10">Nucleus</location>
    </subcellularLocation>
</comment>
<keyword evidence="5 10" id="KW-0863">Zinc-finger</keyword>
<dbReference type="Gene3D" id="2.20.25.190">
    <property type="match status" value="1"/>
</dbReference>
<keyword evidence="8 10" id="KW-0804">Transcription</keyword>
<comment type="similarity">
    <text evidence="3 10">Belongs to the ELOF1 family.</text>
</comment>
<dbReference type="FunFam" id="2.20.25.190:FF:000001">
    <property type="entry name" value="Transcription elongation factor 1 homolog"/>
    <property type="match status" value="1"/>
</dbReference>
<dbReference type="EMBL" id="KN823027">
    <property type="protein sequence ID" value="KIO26255.1"/>
    <property type="molecule type" value="Genomic_DNA"/>
</dbReference>
<keyword evidence="9 10" id="KW-0539">Nucleus</keyword>
<dbReference type="InterPro" id="IPR038567">
    <property type="entry name" value="T_Elf1_sf"/>
</dbReference>
<reference evidence="13" key="2">
    <citation type="submission" date="2015-01" db="EMBL/GenBank/DDBJ databases">
        <title>Evolutionary Origins and Diversification of the Mycorrhizal Mutualists.</title>
        <authorList>
            <consortium name="DOE Joint Genome Institute"/>
            <consortium name="Mycorrhizal Genomics Consortium"/>
            <person name="Kohler A."/>
            <person name="Kuo A."/>
            <person name="Nagy L.G."/>
            <person name="Floudas D."/>
            <person name="Copeland A."/>
            <person name="Barry K.W."/>
            <person name="Cichocki N."/>
            <person name="Veneault-Fourrey C."/>
            <person name="LaButti K."/>
            <person name="Lindquist E.A."/>
            <person name="Lipzen A."/>
            <person name="Lundell T."/>
            <person name="Morin E."/>
            <person name="Murat C."/>
            <person name="Riley R."/>
            <person name="Ohm R."/>
            <person name="Sun H."/>
            <person name="Tunlid A."/>
            <person name="Henrissat B."/>
            <person name="Grigoriev I.V."/>
            <person name="Hibbett D.S."/>
            <person name="Martin F."/>
        </authorList>
    </citation>
    <scope>NUCLEOTIDE SEQUENCE [LARGE SCALE GENOMIC DNA]</scope>
    <source>
        <strain evidence="13">MUT 4182</strain>
    </source>
</reference>
<dbReference type="OrthoDB" id="445983at2759"/>
<feature type="region of interest" description="Disordered" evidence="11">
    <location>
        <begin position="80"/>
        <end position="99"/>
    </location>
</feature>
<evidence type="ECO:0000256" key="1">
    <source>
        <dbReference type="ARBA" id="ARBA00003357"/>
    </source>
</evidence>